<accession>A0A0K2VHC8</accession>
<dbReference type="EMBL" id="HACA01032482">
    <property type="protein sequence ID" value="CDW49843.1"/>
    <property type="molecule type" value="Transcribed_RNA"/>
</dbReference>
<feature type="non-terminal residue" evidence="2">
    <location>
        <position position="91"/>
    </location>
</feature>
<sequence>MKEACQEDSMAFSRDTVNSKLTAILLIECQIYVIMLIFIFKKKSNRDINKVTAGFHFFIGLQILKNHTFLIFKCLNLGFLIIYRERGSDCR</sequence>
<keyword evidence="1" id="KW-1133">Transmembrane helix</keyword>
<feature type="transmembrane region" description="Helical" evidence="1">
    <location>
        <begin position="21"/>
        <end position="40"/>
    </location>
</feature>
<evidence type="ECO:0000313" key="2">
    <source>
        <dbReference type="EMBL" id="CDW49843.1"/>
    </source>
</evidence>
<proteinExistence type="predicted"/>
<keyword evidence="1" id="KW-0812">Transmembrane</keyword>
<reference evidence="2" key="1">
    <citation type="submission" date="2014-05" db="EMBL/GenBank/DDBJ databases">
        <authorList>
            <person name="Chronopoulou M."/>
        </authorList>
    </citation>
    <scope>NUCLEOTIDE SEQUENCE</scope>
    <source>
        <tissue evidence="2">Whole organism</tissue>
    </source>
</reference>
<protein>
    <submittedName>
        <fullName evidence="2">Uncharacterized protein</fullName>
    </submittedName>
</protein>
<evidence type="ECO:0000256" key="1">
    <source>
        <dbReference type="SAM" id="Phobius"/>
    </source>
</evidence>
<dbReference type="AlphaFoldDB" id="A0A0K2VHC8"/>
<name>A0A0K2VHC8_LEPSM</name>
<organism evidence="2">
    <name type="scientific">Lepeophtheirus salmonis</name>
    <name type="common">Salmon louse</name>
    <name type="synonym">Caligus salmonis</name>
    <dbReference type="NCBI Taxonomy" id="72036"/>
    <lineage>
        <taxon>Eukaryota</taxon>
        <taxon>Metazoa</taxon>
        <taxon>Ecdysozoa</taxon>
        <taxon>Arthropoda</taxon>
        <taxon>Crustacea</taxon>
        <taxon>Multicrustacea</taxon>
        <taxon>Hexanauplia</taxon>
        <taxon>Copepoda</taxon>
        <taxon>Siphonostomatoida</taxon>
        <taxon>Caligidae</taxon>
        <taxon>Lepeophtheirus</taxon>
    </lineage>
</organism>
<keyword evidence="1" id="KW-0472">Membrane</keyword>